<name>A0ABQ8T423_PERAM</name>
<dbReference type="PANTHER" id="PTHR46114:SF2">
    <property type="entry name" value="CULLIN N-TERMINAL DOMAIN-CONTAINING PROTEIN"/>
    <property type="match status" value="1"/>
</dbReference>
<reference evidence="2 3" key="1">
    <citation type="journal article" date="2022" name="Allergy">
        <title>Genome assembly and annotation of Periplaneta americana reveal a comprehensive cockroach allergen profile.</title>
        <authorList>
            <person name="Wang L."/>
            <person name="Xiong Q."/>
            <person name="Saelim N."/>
            <person name="Wang L."/>
            <person name="Nong W."/>
            <person name="Wan A.T."/>
            <person name="Shi M."/>
            <person name="Liu X."/>
            <person name="Cao Q."/>
            <person name="Hui J.H.L."/>
            <person name="Sookrung N."/>
            <person name="Leung T.F."/>
            <person name="Tungtrongchitr A."/>
            <person name="Tsui S.K.W."/>
        </authorList>
    </citation>
    <scope>NUCLEOTIDE SEQUENCE [LARGE SCALE GENOMIC DNA]</scope>
    <source>
        <strain evidence="2">PWHHKU_190912</strain>
    </source>
</reference>
<evidence type="ECO:0000313" key="2">
    <source>
        <dbReference type="EMBL" id="KAJ4440809.1"/>
    </source>
</evidence>
<proteinExistence type="predicted"/>
<organism evidence="2 3">
    <name type="scientific">Periplaneta americana</name>
    <name type="common">American cockroach</name>
    <name type="synonym">Blatta americana</name>
    <dbReference type="NCBI Taxonomy" id="6978"/>
    <lineage>
        <taxon>Eukaryota</taxon>
        <taxon>Metazoa</taxon>
        <taxon>Ecdysozoa</taxon>
        <taxon>Arthropoda</taxon>
        <taxon>Hexapoda</taxon>
        <taxon>Insecta</taxon>
        <taxon>Pterygota</taxon>
        <taxon>Neoptera</taxon>
        <taxon>Polyneoptera</taxon>
        <taxon>Dictyoptera</taxon>
        <taxon>Blattodea</taxon>
        <taxon>Blattoidea</taxon>
        <taxon>Blattidae</taxon>
        <taxon>Blattinae</taxon>
        <taxon>Periplaneta</taxon>
    </lineage>
</organism>
<dbReference type="Proteomes" id="UP001148838">
    <property type="component" value="Unassembled WGS sequence"/>
</dbReference>
<comment type="caution">
    <text evidence="2">The sequence shown here is derived from an EMBL/GenBank/DDBJ whole genome shotgun (WGS) entry which is preliminary data.</text>
</comment>
<dbReference type="EMBL" id="JAJSOF020000015">
    <property type="protein sequence ID" value="KAJ4440809.1"/>
    <property type="molecule type" value="Genomic_DNA"/>
</dbReference>
<evidence type="ECO:0000313" key="3">
    <source>
        <dbReference type="Proteomes" id="UP001148838"/>
    </source>
</evidence>
<feature type="compositionally biased region" description="Polar residues" evidence="1">
    <location>
        <begin position="200"/>
        <end position="217"/>
    </location>
</feature>
<dbReference type="PANTHER" id="PTHR46114">
    <property type="entry name" value="APPLE DOMAIN-CONTAINING PROTEIN"/>
    <property type="match status" value="1"/>
</dbReference>
<keyword evidence="3" id="KW-1185">Reference proteome</keyword>
<accession>A0ABQ8T423</accession>
<gene>
    <name evidence="2" type="ORF">ANN_10655</name>
</gene>
<sequence>MLASRLKGWNLLQKNTKICNLCIVIAILNSKTIFSEENDLVFCNDISSVMETFGIEHNPTEWRLFIDSSKLGYTKYYCFVCPWDSRDRKNHYIRKEWLKRESFIPGQKNVKHDALCNPENVYLPPLHIKLKLMKNFVKAMGSTPGFMNLKQFKFRKISDAKIKDGIFVGPQIRSLMHDEKFEELLSPLKKAAWQALEKVTTSGSASPEVQSRSSRASSPDELTPTLCSDQCFTAATARPTESPSLMETSTQYSTATADAIHKQKCSNCMLQMSADTANNVWHPP</sequence>
<protein>
    <submittedName>
        <fullName evidence="2">Uncharacterized protein</fullName>
    </submittedName>
</protein>
<feature type="region of interest" description="Disordered" evidence="1">
    <location>
        <begin position="200"/>
        <end position="224"/>
    </location>
</feature>
<evidence type="ECO:0000256" key="1">
    <source>
        <dbReference type="SAM" id="MobiDB-lite"/>
    </source>
</evidence>